<evidence type="ECO:0008006" key="3">
    <source>
        <dbReference type="Google" id="ProtNLM"/>
    </source>
</evidence>
<dbReference type="Gene3D" id="3.90.550.10">
    <property type="entry name" value="Spore Coat Polysaccharide Biosynthesis Protein SpsA, Chain A"/>
    <property type="match status" value="1"/>
</dbReference>
<dbReference type="InterPro" id="IPR018641">
    <property type="entry name" value="Trfase_1_rSAM/seldom-assoc"/>
</dbReference>
<gene>
    <name evidence="1" type="ORF">SAJA_08665</name>
</gene>
<dbReference type="NCBIfam" id="TIGR04282">
    <property type="entry name" value="glyco_like_cofC"/>
    <property type="match status" value="1"/>
</dbReference>
<dbReference type="Proteomes" id="UP000285310">
    <property type="component" value="Unassembled WGS sequence"/>
</dbReference>
<sequence>MPVAQPVVIVFAKAPEPGRCKTRLARHVGPVLAARCYQAMTEQVIAHATRQAPGRVVLACAPDTRHPLFTRLARRYGCSRMRQSGGDLGRRMAHALRQNQRRGAGAVVIGTDQPDLARLPLADVLARLDETIDMLMAPTHDGGYWLIGGRHTPRGVFQGIAWSTPRVARQTRAAMQARALSWREGPSMRDIDDYRDWCAQPRDQRARLLRGAIMPGLRPRLVSA</sequence>
<dbReference type="PANTHER" id="PTHR36529">
    <property type="entry name" value="SLL1095 PROTEIN"/>
    <property type="match status" value="1"/>
</dbReference>
<proteinExistence type="predicted"/>
<dbReference type="EMBL" id="AYKG01000023">
    <property type="protein sequence ID" value="ROO28113.1"/>
    <property type="molecule type" value="Genomic_DNA"/>
</dbReference>
<dbReference type="OrthoDB" id="9798250at2"/>
<name>A0A423PRA4_9GAMM</name>
<dbReference type="Pfam" id="PF09837">
    <property type="entry name" value="DUF2064"/>
    <property type="match status" value="1"/>
</dbReference>
<dbReference type="PANTHER" id="PTHR36529:SF1">
    <property type="entry name" value="GLYCOSYLTRANSFERASE"/>
    <property type="match status" value="1"/>
</dbReference>
<accession>A0A423PRA4</accession>
<dbReference type="InterPro" id="IPR029044">
    <property type="entry name" value="Nucleotide-diphossugar_trans"/>
</dbReference>
<reference evidence="1 2" key="1">
    <citation type="submission" date="2013-10" db="EMBL/GenBank/DDBJ databases">
        <title>Salinisphaera japonica YTM-1 Genome Sequencing.</title>
        <authorList>
            <person name="Lai Q."/>
            <person name="Li C."/>
            <person name="Shao Z."/>
        </authorList>
    </citation>
    <scope>NUCLEOTIDE SEQUENCE [LARGE SCALE GENOMIC DNA]</scope>
    <source>
        <strain evidence="1 2">YTM-1</strain>
    </source>
</reference>
<evidence type="ECO:0000313" key="2">
    <source>
        <dbReference type="Proteomes" id="UP000285310"/>
    </source>
</evidence>
<dbReference type="SUPFAM" id="SSF53448">
    <property type="entry name" value="Nucleotide-diphospho-sugar transferases"/>
    <property type="match status" value="1"/>
</dbReference>
<keyword evidence="2" id="KW-1185">Reference proteome</keyword>
<comment type="caution">
    <text evidence="1">The sequence shown here is derived from an EMBL/GenBank/DDBJ whole genome shotgun (WGS) entry which is preliminary data.</text>
</comment>
<dbReference type="RefSeq" id="WP_123658234.1">
    <property type="nucleotide sequence ID" value="NZ_AYKG01000023.1"/>
</dbReference>
<evidence type="ECO:0000313" key="1">
    <source>
        <dbReference type="EMBL" id="ROO28113.1"/>
    </source>
</evidence>
<dbReference type="AlphaFoldDB" id="A0A423PRA4"/>
<organism evidence="1 2">
    <name type="scientific">Salinisphaera japonica YTM-1</name>
    <dbReference type="NCBI Taxonomy" id="1209778"/>
    <lineage>
        <taxon>Bacteria</taxon>
        <taxon>Pseudomonadati</taxon>
        <taxon>Pseudomonadota</taxon>
        <taxon>Gammaproteobacteria</taxon>
        <taxon>Salinisphaerales</taxon>
        <taxon>Salinisphaeraceae</taxon>
        <taxon>Salinisphaera</taxon>
    </lineage>
</organism>
<protein>
    <recommendedName>
        <fullName evidence="3">Glycosyltransferase</fullName>
    </recommendedName>
</protein>
<dbReference type="InParanoid" id="A0A423PRA4"/>